<protein>
    <recommendedName>
        <fullName evidence="4">Secreted protein</fullName>
    </recommendedName>
</protein>
<evidence type="ECO:0000313" key="2">
    <source>
        <dbReference type="EMBL" id="CAL1616821.1"/>
    </source>
</evidence>
<accession>A0AAV2MV63</accession>
<evidence type="ECO:0000313" key="3">
    <source>
        <dbReference type="Proteomes" id="UP001497482"/>
    </source>
</evidence>
<sequence length="87" mass="9317">MCSRAHAPVLAPVTIAVFPVQLDRTRVVPASPLLCAHHEHEHKRARRPKEGARGVSTTRPGLRAEESARLYPEGGKACCGAGPRSSV</sequence>
<gene>
    <name evidence="2" type="ORF">KC01_LOCUS42524</name>
</gene>
<reference evidence="2 3" key="1">
    <citation type="submission" date="2024-04" db="EMBL/GenBank/DDBJ databases">
        <authorList>
            <person name="Waldvogel A.-M."/>
            <person name="Schoenle A."/>
        </authorList>
    </citation>
    <scope>NUCLEOTIDE SEQUENCE [LARGE SCALE GENOMIC DNA]</scope>
</reference>
<organism evidence="2 3">
    <name type="scientific">Knipowitschia caucasica</name>
    <name type="common">Caucasian dwarf goby</name>
    <name type="synonym">Pomatoschistus caucasicus</name>
    <dbReference type="NCBI Taxonomy" id="637954"/>
    <lineage>
        <taxon>Eukaryota</taxon>
        <taxon>Metazoa</taxon>
        <taxon>Chordata</taxon>
        <taxon>Craniata</taxon>
        <taxon>Vertebrata</taxon>
        <taxon>Euteleostomi</taxon>
        <taxon>Actinopterygii</taxon>
        <taxon>Neopterygii</taxon>
        <taxon>Teleostei</taxon>
        <taxon>Neoteleostei</taxon>
        <taxon>Acanthomorphata</taxon>
        <taxon>Gobiaria</taxon>
        <taxon>Gobiiformes</taxon>
        <taxon>Gobioidei</taxon>
        <taxon>Gobiidae</taxon>
        <taxon>Gobiinae</taxon>
        <taxon>Knipowitschia</taxon>
    </lineage>
</organism>
<dbReference type="EMBL" id="OZ035831">
    <property type="protein sequence ID" value="CAL1616821.1"/>
    <property type="molecule type" value="Genomic_DNA"/>
</dbReference>
<keyword evidence="3" id="KW-1185">Reference proteome</keyword>
<feature type="region of interest" description="Disordered" evidence="1">
    <location>
        <begin position="38"/>
        <end position="67"/>
    </location>
</feature>
<evidence type="ECO:0008006" key="4">
    <source>
        <dbReference type="Google" id="ProtNLM"/>
    </source>
</evidence>
<proteinExistence type="predicted"/>
<name>A0AAV2MV63_KNICA</name>
<evidence type="ECO:0000256" key="1">
    <source>
        <dbReference type="SAM" id="MobiDB-lite"/>
    </source>
</evidence>
<dbReference type="AlphaFoldDB" id="A0AAV2MV63"/>
<dbReference type="Proteomes" id="UP001497482">
    <property type="component" value="Chromosome 9"/>
</dbReference>